<evidence type="ECO:0000313" key="2">
    <source>
        <dbReference type="EMBL" id="RXR07434.1"/>
    </source>
</evidence>
<keyword evidence="1" id="KW-1133">Transmembrane helix</keyword>
<accession>A0A4Q1JXL9</accession>
<sequence length="163" mass="17975">MDRPLDAPASPGMGEAPYKDYSGWLIIVVFIMVIVGVVFFVTRGDGGLTTDAPPPGTPVTETFQGRPNWRDAGTIGSSHFVVMSQTVRDMDEFQAAGERICGKQRPCEVNFWTDPAMVPTQLPLSQLQERALVATYRVDPMRGAGTWRWDCSRFSDAEATECL</sequence>
<protein>
    <submittedName>
        <fullName evidence="2">Uncharacterized protein</fullName>
    </submittedName>
</protein>
<feature type="transmembrane region" description="Helical" evidence="1">
    <location>
        <begin position="21"/>
        <end position="41"/>
    </location>
</feature>
<name>A0A4Q1JXL9_9GAMM</name>
<dbReference type="Proteomes" id="UP000289784">
    <property type="component" value="Unassembled WGS sequence"/>
</dbReference>
<reference evidence="2 3" key="1">
    <citation type="submission" date="2019-01" db="EMBL/GenBank/DDBJ databases">
        <title>Pseudoxanthomonas composti sp. nov., isolated from compost.</title>
        <authorList>
            <person name="Yang G."/>
        </authorList>
    </citation>
    <scope>NUCLEOTIDE SEQUENCE [LARGE SCALE GENOMIC DNA]</scope>
    <source>
        <strain evidence="2 3">GSS15</strain>
    </source>
</reference>
<organism evidence="2 3">
    <name type="scientific">Pseudoxanthomonas composti</name>
    <dbReference type="NCBI Taxonomy" id="2137479"/>
    <lineage>
        <taxon>Bacteria</taxon>
        <taxon>Pseudomonadati</taxon>
        <taxon>Pseudomonadota</taxon>
        <taxon>Gammaproteobacteria</taxon>
        <taxon>Lysobacterales</taxon>
        <taxon>Lysobacteraceae</taxon>
        <taxon>Pseudoxanthomonas</taxon>
    </lineage>
</organism>
<proteinExistence type="predicted"/>
<keyword evidence="3" id="KW-1185">Reference proteome</keyword>
<dbReference type="OrthoDB" id="5472235at2"/>
<dbReference type="EMBL" id="SAWZ01000002">
    <property type="protein sequence ID" value="RXR07434.1"/>
    <property type="molecule type" value="Genomic_DNA"/>
</dbReference>
<comment type="caution">
    <text evidence="2">The sequence shown here is derived from an EMBL/GenBank/DDBJ whole genome shotgun (WGS) entry which is preliminary data.</text>
</comment>
<dbReference type="AlphaFoldDB" id="A0A4Q1JXL9"/>
<evidence type="ECO:0000313" key="3">
    <source>
        <dbReference type="Proteomes" id="UP000289784"/>
    </source>
</evidence>
<keyword evidence="1" id="KW-0812">Transmembrane</keyword>
<dbReference type="RefSeq" id="WP_129470248.1">
    <property type="nucleotide sequence ID" value="NZ_SAWZ01000002.1"/>
</dbReference>
<gene>
    <name evidence="2" type="ORF">EPA99_05860</name>
</gene>
<keyword evidence="1" id="KW-0472">Membrane</keyword>
<evidence type="ECO:0000256" key="1">
    <source>
        <dbReference type="SAM" id="Phobius"/>
    </source>
</evidence>